<evidence type="ECO:0000256" key="3">
    <source>
        <dbReference type="ARBA" id="ARBA00023125"/>
    </source>
</evidence>
<keyword evidence="2" id="KW-0805">Transcription regulation</keyword>
<accession>A0A106BYX8</accession>
<protein>
    <submittedName>
        <fullName evidence="6">Transcriptional regulator</fullName>
    </submittedName>
</protein>
<dbReference type="GO" id="GO:0003700">
    <property type="term" value="F:DNA-binding transcription factor activity"/>
    <property type="evidence" value="ECO:0007669"/>
    <property type="project" value="InterPro"/>
</dbReference>
<dbReference type="Gene3D" id="3.40.190.290">
    <property type="match status" value="1"/>
</dbReference>
<name>A0A106BYX8_SHEFR</name>
<sequence>MNKFEAMRRFVHVAQTGSFTQAAAALHLPKSSISVAVESLEQLLGTRLFQRSTRRVTLTHDGAIYLAQCQQILHDIDALESQFQHANDSVRGVIKVDMPSRFANKTVLPRLSEWCERYPHVNVVISSTDYHIDPIKSGVDCLIRVGNQGNSLLIARPLTQYRIINCISPTYIQRYGTPSSLADLQHHRMIGYVPTVNHSASIDYNSAEFDYVEQGLNCQHTVPSVISVTNSDAYTSACLAGLGIAQIPQLGVTDHLNTGRLIRILPQYEAVPMPVSILYPSRSKLPKRLSLFMDWLDSIVKNRSNESINGTN</sequence>
<reference evidence="6 7" key="1">
    <citation type="submission" date="2016-01" db="EMBL/GenBank/DDBJ databases">
        <title>Draft genome of the antarctic isolate Shewanella frigidimarina Ag06-30.</title>
        <authorList>
            <person name="Parmeciano Di Noto G."/>
            <person name="Vazquez S."/>
            <person name="Mac Cormack W."/>
            <person name="Iriarte A."/>
            <person name="Quiroga C."/>
        </authorList>
    </citation>
    <scope>NUCLEOTIDE SEQUENCE [LARGE SCALE GENOMIC DNA]</scope>
    <source>
        <strain evidence="6 7">Ag06-30</strain>
    </source>
</reference>
<comment type="caution">
    <text evidence="6">The sequence shown here is derived from an EMBL/GenBank/DDBJ whole genome shotgun (WGS) entry which is preliminary data.</text>
</comment>
<dbReference type="GO" id="GO:0043565">
    <property type="term" value="F:sequence-specific DNA binding"/>
    <property type="evidence" value="ECO:0007669"/>
    <property type="project" value="TreeGrafter"/>
</dbReference>
<feature type="domain" description="HTH lysR-type" evidence="5">
    <location>
        <begin position="1"/>
        <end position="59"/>
    </location>
</feature>
<dbReference type="Pfam" id="PF03466">
    <property type="entry name" value="LysR_substrate"/>
    <property type="match status" value="1"/>
</dbReference>
<dbReference type="PROSITE" id="PS50931">
    <property type="entry name" value="HTH_LYSR"/>
    <property type="match status" value="1"/>
</dbReference>
<dbReference type="PANTHER" id="PTHR30537">
    <property type="entry name" value="HTH-TYPE TRANSCRIPTIONAL REGULATOR"/>
    <property type="match status" value="1"/>
</dbReference>
<proteinExistence type="inferred from homology"/>
<dbReference type="SUPFAM" id="SSF46785">
    <property type="entry name" value="Winged helix' DNA-binding domain"/>
    <property type="match status" value="1"/>
</dbReference>
<dbReference type="FunFam" id="1.10.10.10:FF:000001">
    <property type="entry name" value="LysR family transcriptional regulator"/>
    <property type="match status" value="1"/>
</dbReference>
<evidence type="ECO:0000256" key="2">
    <source>
        <dbReference type="ARBA" id="ARBA00023015"/>
    </source>
</evidence>
<dbReference type="Pfam" id="PF00126">
    <property type="entry name" value="HTH_1"/>
    <property type="match status" value="1"/>
</dbReference>
<evidence type="ECO:0000313" key="6">
    <source>
        <dbReference type="EMBL" id="KVX01138.1"/>
    </source>
</evidence>
<dbReference type="EMBL" id="LRDC01000029">
    <property type="protein sequence ID" value="KVX01138.1"/>
    <property type="molecule type" value="Genomic_DNA"/>
</dbReference>
<dbReference type="InterPro" id="IPR005119">
    <property type="entry name" value="LysR_subst-bd"/>
</dbReference>
<dbReference type="InterPro" id="IPR058163">
    <property type="entry name" value="LysR-type_TF_proteobact-type"/>
</dbReference>
<dbReference type="InterPro" id="IPR000847">
    <property type="entry name" value="LysR_HTH_N"/>
</dbReference>
<dbReference type="CDD" id="cd08472">
    <property type="entry name" value="PBP2_CrgA_like_3"/>
    <property type="match status" value="1"/>
</dbReference>
<gene>
    <name evidence="6" type="ORF">AWJ07_06710</name>
</gene>
<dbReference type="AlphaFoldDB" id="A0A106BYX8"/>
<dbReference type="GO" id="GO:0006351">
    <property type="term" value="P:DNA-templated transcription"/>
    <property type="evidence" value="ECO:0007669"/>
    <property type="project" value="TreeGrafter"/>
</dbReference>
<dbReference type="PANTHER" id="PTHR30537:SF72">
    <property type="entry name" value="LYSR FAMILY TRANSCRIPTIONAL REGULATOR"/>
    <property type="match status" value="1"/>
</dbReference>
<dbReference type="SUPFAM" id="SSF53850">
    <property type="entry name" value="Periplasmic binding protein-like II"/>
    <property type="match status" value="1"/>
</dbReference>
<dbReference type="Gene3D" id="1.10.10.10">
    <property type="entry name" value="Winged helix-like DNA-binding domain superfamily/Winged helix DNA-binding domain"/>
    <property type="match status" value="1"/>
</dbReference>
<keyword evidence="3" id="KW-0238">DNA-binding</keyword>
<evidence type="ECO:0000256" key="4">
    <source>
        <dbReference type="ARBA" id="ARBA00023163"/>
    </source>
</evidence>
<evidence type="ECO:0000256" key="1">
    <source>
        <dbReference type="ARBA" id="ARBA00009437"/>
    </source>
</evidence>
<keyword evidence="4" id="KW-0804">Transcription</keyword>
<dbReference type="Proteomes" id="UP000055702">
    <property type="component" value="Unassembled WGS sequence"/>
</dbReference>
<dbReference type="PRINTS" id="PR00039">
    <property type="entry name" value="HTHLYSR"/>
</dbReference>
<organism evidence="6">
    <name type="scientific">Shewanella frigidimarina</name>
    <dbReference type="NCBI Taxonomy" id="56812"/>
    <lineage>
        <taxon>Bacteria</taxon>
        <taxon>Pseudomonadati</taxon>
        <taxon>Pseudomonadota</taxon>
        <taxon>Gammaproteobacteria</taxon>
        <taxon>Alteromonadales</taxon>
        <taxon>Shewanellaceae</taxon>
        <taxon>Shewanella</taxon>
    </lineage>
</organism>
<dbReference type="RefSeq" id="WP_059746517.1">
    <property type="nucleotide sequence ID" value="NZ_LRDC01000029.1"/>
</dbReference>
<evidence type="ECO:0000313" key="7">
    <source>
        <dbReference type="Proteomes" id="UP000055702"/>
    </source>
</evidence>
<comment type="similarity">
    <text evidence="1">Belongs to the LysR transcriptional regulatory family.</text>
</comment>
<dbReference type="InterPro" id="IPR036390">
    <property type="entry name" value="WH_DNA-bd_sf"/>
</dbReference>
<dbReference type="InterPro" id="IPR036388">
    <property type="entry name" value="WH-like_DNA-bd_sf"/>
</dbReference>
<evidence type="ECO:0000259" key="5">
    <source>
        <dbReference type="PROSITE" id="PS50931"/>
    </source>
</evidence>